<dbReference type="OMA" id="TQEVEYT"/>
<reference evidence="5" key="1">
    <citation type="submission" date="2021-01" db="EMBL/GenBank/DDBJ databases">
        <authorList>
            <consortium name="Genoscope - CEA"/>
            <person name="William W."/>
        </authorList>
    </citation>
    <scope>NUCLEOTIDE SEQUENCE</scope>
</reference>
<keyword evidence="6" id="KW-1185">Reference proteome</keyword>
<evidence type="ECO:0000259" key="4">
    <source>
        <dbReference type="Pfam" id="PF08154"/>
    </source>
</evidence>
<dbReference type="SMART" id="SM00320">
    <property type="entry name" value="WD40"/>
    <property type="match status" value="5"/>
</dbReference>
<comment type="caution">
    <text evidence="5">The sequence shown here is derived from an EMBL/GenBank/DDBJ whole genome shotgun (WGS) entry which is preliminary data.</text>
</comment>
<evidence type="ECO:0000313" key="6">
    <source>
        <dbReference type="Proteomes" id="UP000688137"/>
    </source>
</evidence>
<evidence type="ECO:0000256" key="2">
    <source>
        <dbReference type="ARBA" id="ARBA00022574"/>
    </source>
</evidence>
<dbReference type="InterPro" id="IPR001680">
    <property type="entry name" value="WD40_rpt"/>
</dbReference>
<comment type="subcellular location">
    <subcellularLocation>
        <location evidence="1">Nucleus</location>
    </subcellularLocation>
</comment>
<proteinExistence type="predicted"/>
<keyword evidence="3" id="KW-0677">Repeat</keyword>
<dbReference type="PANTHER" id="PTHR19855">
    <property type="entry name" value="WD40 REPEAT PROTEIN 12, 37"/>
    <property type="match status" value="1"/>
</dbReference>
<dbReference type="Pfam" id="PF00400">
    <property type="entry name" value="WD40"/>
    <property type="match status" value="2"/>
</dbReference>
<dbReference type="Pfam" id="PF08154">
    <property type="entry name" value="NLE"/>
    <property type="match status" value="1"/>
</dbReference>
<dbReference type="Proteomes" id="UP000688137">
    <property type="component" value="Unassembled WGS sequence"/>
</dbReference>
<gene>
    <name evidence="5" type="ORF">PPRIM_AZ9-3.1.T1250046</name>
</gene>
<evidence type="ECO:0000256" key="3">
    <source>
        <dbReference type="ARBA" id="ARBA00022737"/>
    </source>
</evidence>
<name>A0A8S1PNY6_PARPR</name>
<feature type="domain" description="NLE" evidence="4">
    <location>
        <begin position="7"/>
        <end position="74"/>
    </location>
</feature>
<dbReference type="InterPro" id="IPR012972">
    <property type="entry name" value="NLE"/>
</dbReference>
<organism evidence="5 6">
    <name type="scientific">Paramecium primaurelia</name>
    <dbReference type="NCBI Taxonomy" id="5886"/>
    <lineage>
        <taxon>Eukaryota</taxon>
        <taxon>Sar</taxon>
        <taxon>Alveolata</taxon>
        <taxon>Ciliophora</taxon>
        <taxon>Intramacronucleata</taxon>
        <taxon>Oligohymenophorea</taxon>
        <taxon>Peniculida</taxon>
        <taxon>Parameciidae</taxon>
        <taxon>Paramecium</taxon>
    </lineage>
</organism>
<dbReference type="PANTHER" id="PTHR19855:SF11">
    <property type="entry name" value="RIBOSOME BIOGENESIS PROTEIN WDR12"/>
    <property type="match status" value="1"/>
</dbReference>
<dbReference type="EMBL" id="CAJJDM010000128">
    <property type="protein sequence ID" value="CAD8104746.1"/>
    <property type="molecule type" value="Genomic_DNA"/>
</dbReference>
<keyword evidence="2" id="KW-0853">WD repeat</keyword>
<evidence type="ECO:0000313" key="5">
    <source>
        <dbReference type="EMBL" id="CAD8104746.1"/>
    </source>
</evidence>
<protein>
    <recommendedName>
        <fullName evidence="4">NLE domain-containing protein</fullName>
    </recommendedName>
</protein>
<evidence type="ECO:0000256" key="1">
    <source>
        <dbReference type="ARBA" id="ARBA00004123"/>
    </source>
</evidence>
<dbReference type="GO" id="GO:0005634">
    <property type="term" value="C:nucleus"/>
    <property type="evidence" value="ECO:0007669"/>
    <property type="project" value="UniProtKB-SubCell"/>
</dbReference>
<accession>A0A8S1PNY6</accession>
<dbReference type="AlphaFoldDB" id="A0A8S1PNY6"/>
<sequence length="380" mass="43164">MNNSEYIVKFVTSLPQEYQISNNEIAVQGDMNQSDLSSLIQQLLSAENTDQEYNQLFDFFINGISLRSTLHEFITSNEIATEKTLQIEYLFAVPEPKLKQTINMNDWIIAIGKLNNQILTCLSNGDIVVCSEKGKILKTYKTKMAKSFTIFDNLIISTHWDCTVRIQRLTDNLELIAQGSLPSYGECSCINKKNTNEFCVGTSNGELIFFDLNTVKQQVIEMIQNFKVHQQQITCCQWIRNSTILTGSYDHSICIFNKRTETINKQLFAKDSAIIGLCYLENNQQIVSIHEDGYLKLWDSLSEQLIKIYKSSLSQLTCIAVNANGQIIVSSMDGNTYLWDLRGEVPLYQLNGEGKALACTWIDNKILFGGSTNKLYVYNC</sequence>